<gene>
    <name evidence="2" type="ORF">JF50_12345</name>
</gene>
<accession>A0A0C1QBB4</accession>
<evidence type="ECO:0000259" key="1">
    <source>
        <dbReference type="Pfam" id="PF07238"/>
    </source>
</evidence>
<dbReference type="Gene3D" id="2.40.10.220">
    <property type="entry name" value="predicted glycosyltransferase like domains"/>
    <property type="match status" value="1"/>
</dbReference>
<comment type="caution">
    <text evidence="2">The sequence shown here is derived from an EMBL/GenBank/DDBJ whole genome shotgun (WGS) entry which is preliminary data.</text>
</comment>
<protein>
    <submittedName>
        <fullName evidence="2">Pilus assembly protein PilZ</fullName>
    </submittedName>
</protein>
<dbReference type="Proteomes" id="UP000031327">
    <property type="component" value="Unassembled WGS sequence"/>
</dbReference>
<feature type="domain" description="PilZ" evidence="1">
    <location>
        <begin position="6"/>
        <end position="82"/>
    </location>
</feature>
<dbReference type="RefSeq" id="WP_039609768.1">
    <property type="nucleotide sequence ID" value="NZ_JWIC01000006.1"/>
</dbReference>
<sequence length="108" mass="12134">MQELLVDIEDNDELYRSYMPYLKNGGLFVKTNSRFDMGTPVSMRVMLPDALEEEEVTGKVVWITPQGAQNSNPPGIGVSFDAEFELINDKIVKMLGTALNLDKPTYTM</sequence>
<organism evidence="2 3">
    <name type="scientific">Pseudoalteromonas luteoviolacea</name>
    <dbReference type="NCBI Taxonomy" id="43657"/>
    <lineage>
        <taxon>Bacteria</taxon>
        <taxon>Pseudomonadati</taxon>
        <taxon>Pseudomonadota</taxon>
        <taxon>Gammaproteobacteria</taxon>
        <taxon>Alteromonadales</taxon>
        <taxon>Pseudoalteromonadaceae</taxon>
        <taxon>Pseudoalteromonas</taxon>
    </lineage>
</organism>
<dbReference type="AlphaFoldDB" id="A0A0C1QBB4"/>
<evidence type="ECO:0000313" key="2">
    <source>
        <dbReference type="EMBL" id="KID56700.1"/>
    </source>
</evidence>
<reference evidence="2 3" key="1">
    <citation type="submission" date="2014-12" db="EMBL/GenBank/DDBJ databases">
        <title>Draft Genome Sequence of Pseudoalteromonas luteoviolacea HI1.</title>
        <authorList>
            <person name="Asahina A.Y."/>
            <person name="Hadfield M.G."/>
        </authorList>
    </citation>
    <scope>NUCLEOTIDE SEQUENCE [LARGE SCALE GENOMIC DNA]</scope>
    <source>
        <strain evidence="2 3">HI1</strain>
    </source>
</reference>
<dbReference type="GO" id="GO:0035438">
    <property type="term" value="F:cyclic-di-GMP binding"/>
    <property type="evidence" value="ECO:0007669"/>
    <property type="project" value="InterPro"/>
</dbReference>
<dbReference type="InterPro" id="IPR009875">
    <property type="entry name" value="PilZ_domain"/>
</dbReference>
<proteinExistence type="predicted"/>
<name>A0A0C1QBB4_9GAMM</name>
<dbReference type="EMBL" id="JWIC01000006">
    <property type="protein sequence ID" value="KID56700.1"/>
    <property type="molecule type" value="Genomic_DNA"/>
</dbReference>
<dbReference type="OrthoDB" id="5296245at2"/>
<dbReference type="Pfam" id="PF07238">
    <property type="entry name" value="PilZ"/>
    <property type="match status" value="1"/>
</dbReference>
<evidence type="ECO:0000313" key="3">
    <source>
        <dbReference type="Proteomes" id="UP000031327"/>
    </source>
</evidence>